<dbReference type="GO" id="GO:0032259">
    <property type="term" value="P:methylation"/>
    <property type="evidence" value="ECO:0007669"/>
    <property type="project" value="UniProtKB-KW"/>
</dbReference>
<dbReference type="Proteomes" id="UP001570417">
    <property type="component" value="Unassembled WGS sequence"/>
</dbReference>
<keyword evidence="4" id="KW-1185">Reference proteome</keyword>
<dbReference type="InterPro" id="IPR041698">
    <property type="entry name" value="Methyltransf_25"/>
</dbReference>
<evidence type="ECO:0000256" key="1">
    <source>
        <dbReference type="ARBA" id="ARBA00022679"/>
    </source>
</evidence>
<name>A0ABV4N640_9VIBR</name>
<evidence type="ECO:0000313" key="4">
    <source>
        <dbReference type="Proteomes" id="UP001570417"/>
    </source>
</evidence>
<protein>
    <submittedName>
        <fullName evidence="3">Class I SAM-dependent methyltransferase</fullName>
    </submittedName>
</protein>
<keyword evidence="1" id="KW-0808">Transferase</keyword>
<dbReference type="PANTHER" id="PTHR43861">
    <property type="entry name" value="TRANS-ACONITATE 2-METHYLTRANSFERASE-RELATED"/>
    <property type="match status" value="1"/>
</dbReference>
<dbReference type="CDD" id="cd02440">
    <property type="entry name" value="AdoMet_MTases"/>
    <property type="match status" value="1"/>
</dbReference>
<dbReference type="Pfam" id="PF13649">
    <property type="entry name" value="Methyltransf_25"/>
    <property type="match status" value="1"/>
</dbReference>
<dbReference type="GO" id="GO:0008168">
    <property type="term" value="F:methyltransferase activity"/>
    <property type="evidence" value="ECO:0007669"/>
    <property type="project" value="UniProtKB-KW"/>
</dbReference>
<dbReference type="EMBL" id="JBFRUW010000003">
    <property type="protein sequence ID" value="MFA0566864.1"/>
    <property type="molecule type" value="Genomic_DNA"/>
</dbReference>
<evidence type="ECO:0000313" key="3">
    <source>
        <dbReference type="EMBL" id="MFA0566864.1"/>
    </source>
</evidence>
<dbReference type="RefSeq" id="WP_372264525.1">
    <property type="nucleotide sequence ID" value="NZ_JBFRUW010000003.1"/>
</dbReference>
<dbReference type="SUPFAM" id="SSF53335">
    <property type="entry name" value="S-adenosyl-L-methionine-dependent methyltransferases"/>
    <property type="match status" value="1"/>
</dbReference>
<reference evidence="3 4" key="1">
    <citation type="journal article" date="2024" name="ISME J.">
        <title>Tailless and filamentous prophages are predominant in marine Vibrio.</title>
        <authorList>
            <person name="Steensen K."/>
            <person name="Seneca J."/>
            <person name="Bartlau N."/>
            <person name="Yu X.A."/>
            <person name="Hussain F.A."/>
            <person name="Polz M.F."/>
        </authorList>
    </citation>
    <scope>NUCLEOTIDE SEQUENCE [LARGE SCALE GENOMIC DNA]</scope>
    <source>
        <strain evidence="3 4">10N.222.51.A1</strain>
    </source>
</reference>
<comment type="caution">
    <text evidence="3">The sequence shown here is derived from an EMBL/GenBank/DDBJ whole genome shotgun (WGS) entry which is preliminary data.</text>
</comment>
<dbReference type="InterPro" id="IPR029063">
    <property type="entry name" value="SAM-dependent_MTases_sf"/>
</dbReference>
<proteinExistence type="predicted"/>
<gene>
    <name evidence="3" type="ORF">AB4566_01095</name>
</gene>
<sequence>MATNSLYTDLSRYYDLMCEDIDYLSQSHAIHRLHQMFGNGGNHHLDLACGTGPHVRHFLNYGYQSAGLDINQPMLEIAKQRCPEASFVKQDMSMFTTQSPIDLITCFLYSLHYSDGLERLKQCIQSAYQALQVGGIFCFNVVDKSKIKRDSFVRHSVEREGANFMFQSGWRYSGSGDQQFLDLQIERSADSSTQSWKESHPMVAFTFLELKMMLEAYFEVHIFEHDYQKIIPWDKESGNAIFVCIKN</sequence>
<feature type="domain" description="Methyltransferase" evidence="2">
    <location>
        <begin position="45"/>
        <end position="135"/>
    </location>
</feature>
<dbReference type="Gene3D" id="3.40.50.150">
    <property type="entry name" value="Vaccinia Virus protein VP39"/>
    <property type="match status" value="1"/>
</dbReference>
<keyword evidence="3" id="KW-0489">Methyltransferase</keyword>
<organism evidence="3 4">
    <name type="scientific">Vibrio gallaecicus</name>
    <dbReference type="NCBI Taxonomy" id="552386"/>
    <lineage>
        <taxon>Bacteria</taxon>
        <taxon>Pseudomonadati</taxon>
        <taxon>Pseudomonadota</taxon>
        <taxon>Gammaproteobacteria</taxon>
        <taxon>Vibrionales</taxon>
        <taxon>Vibrionaceae</taxon>
        <taxon>Vibrio</taxon>
    </lineage>
</organism>
<evidence type="ECO:0000259" key="2">
    <source>
        <dbReference type="Pfam" id="PF13649"/>
    </source>
</evidence>
<dbReference type="Gene3D" id="2.20.130.10">
    <property type="entry name" value="CAC2371-like domains"/>
    <property type="match status" value="1"/>
</dbReference>
<accession>A0ABV4N640</accession>